<dbReference type="RefSeq" id="WP_049769881.1">
    <property type="nucleotide sequence ID" value="NZ_CP029543.1"/>
</dbReference>
<reference evidence="2 3" key="1">
    <citation type="submission" date="2018-05" db="EMBL/GenBank/DDBJ databases">
        <title>Evolution of small genomes with special reference to Mycobacterium leprae.</title>
        <authorList>
            <person name="Mohanty P.S."/>
            <person name="Bansal A.K."/>
            <person name="Gupta U.D."/>
            <person name="Naaz F."/>
            <person name="Dwivedi V.D."/>
            <person name="Singh H."/>
            <person name="Gupta G."/>
            <person name="Sharma S."/>
            <person name="Arora M."/>
        </authorList>
    </citation>
    <scope>NUCLEOTIDE SEQUENCE [LARGE SCALE GENOMIC DNA]</scope>
    <source>
        <strain evidence="2 3">MRHRU-235-G</strain>
    </source>
</reference>
<feature type="compositionally biased region" description="Polar residues" evidence="1">
    <location>
        <begin position="60"/>
        <end position="71"/>
    </location>
</feature>
<dbReference type="Proteomes" id="UP000249682">
    <property type="component" value="Chromosome"/>
</dbReference>
<accession>A0AAD0KWU9</accession>
<protein>
    <submittedName>
        <fullName evidence="2">Uncharacterized protein</fullName>
    </submittedName>
</protein>
<dbReference type="AlphaFoldDB" id="A0AAD0KWU9"/>
<organism evidence="2 3">
    <name type="scientific">Mycobacterium leprae</name>
    <dbReference type="NCBI Taxonomy" id="1769"/>
    <lineage>
        <taxon>Bacteria</taxon>
        <taxon>Bacillati</taxon>
        <taxon>Actinomycetota</taxon>
        <taxon>Actinomycetes</taxon>
        <taxon>Mycobacteriales</taxon>
        <taxon>Mycobacteriaceae</taxon>
        <taxon>Mycobacterium</taxon>
    </lineage>
</organism>
<proteinExistence type="predicted"/>
<feature type="region of interest" description="Disordered" evidence="1">
    <location>
        <begin position="57"/>
        <end position="86"/>
    </location>
</feature>
<evidence type="ECO:0000313" key="2">
    <source>
        <dbReference type="EMBL" id="AWV48631.1"/>
    </source>
</evidence>
<evidence type="ECO:0000256" key="1">
    <source>
        <dbReference type="SAM" id="MobiDB-lite"/>
    </source>
</evidence>
<sequence>MPSLNDTLLCNHDDQWGDVDDSSADAGRRCYQAHPVSIGFMEYFQSDHAPEAGRIAGVETSPQNRAANTALPSKPKNFPMSQWELR</sequence>
<name>A0AAD0KWU9_MYCLR</name>
<dbReference type="EMBL" id="CP029543">
    <property type="protein sequence ID" value="AWV48631.1"/>
    <property type="molecule type" value="Genomic_DNA"/>
</dbReference>
<evidence type="ECO:0000313" key="3">
    <source>
        <dbReference type="Proteomes" id="UP000249682"/>
    </source>
</evidence>
<gene>
    <name evidence="2" type="ORF">DIJ64_12875</name>
</gene>